<dbReference type="RefSeq" id="WP_097791898.1">
    <property type="nucleotide sequence ID" value="NZ_NOUV01000010.1"/>
</dbReference>
<reference evidence="8 9" key="1">
    <citation type="journal article" date="2017" name="Front. Microbiol.">
        <title>New Insights into the Diversity of the Genus Faecalibacterium.</title>
        <authorList>
            <person name="Benevides L."/>
            <person name="Burman S."/>
            <person name="Martin R."/>
            <person name="Robert V."/>
            <person name="Thomas M."/>
            <person name="Miquel S."/>
            <person name="Chain F."/>
            <person name="Sokol H."/>
            <person name="Bermudez-Humaran L.G."/>
            <person name="Morrison M."/>
            <person name="Langella P."/>
            <person name="Azevedo V.A."/>
            <person name="Chatel J.M."/>
            <person name="Soares S."/>
        </authorList>
    </citation>
    <scope>NUCLEOTIDE SEQUENCE [LARGE SCALE GENOMIC DNA]</scope>
    <source>
        <strain evidence="8 9">AHMP21</strain>
    </source>
</reference>
<dbReference type="Gene3D" id="3.30.70.1490">
    <property type="entry name" value="Cysteine protease Prp"/>
    <property type="match status" value="1"/>
</dbReference>
<sequence>MIRVIYSELDGPEGLTLRLEAFGHAGYAPAGQDIVCAGASTLMQALVSLLAGEKTARSDAWDEPEGPRLAVTAAAPQEPWVEGAFELAKAGFALLAERYPDNLRFADLSRRSEAAMMDLQLFAEGGETGGAGSAPALSEAQARQAVASGTLKPGREEAAPPETPKEEKIPKTNPGPEAPCPTPEPPRPPLPEHLPGRQAVAALHSRWAAEEAALRQVVPEFSLKTELQHPEMRRLMQLPGMRMADAYRLAHYEDALRQTAHAVEQGVVERIRQRASRPAENGTRPGSAAVTGADVSRMTRAQREALERKALHGEVITF</sequence>
<dbReference type="GO" id="GO:0008234">
    <property type="term" value="F:cysteine-type peptidase activity"/>
    <property type="evidence" value="ECO:0007669"/>
    <property type="project" value="UniProtKB-KW"/>
</dbReference>
<dbReference type="CDD" id="cd16332">
    <property type="entry name" value="Prp-like"/>
    <property type="match status" value="1"/>
</dbReference>
<feature type="region of interest" description="Disordered" evidence="7">
    <location>
        <begin position="273"/>
        <end position="296"/>
    </location>
</feature>
<organism evidence="8 9">
    <name type="scientific">Faecalibacterium prausnitzii</name>
    <dbReference type="NCBI Taxonomy" id="853"/>
    <lineage>
        <taxon>Bacteria</taxon>
        <taxon>Bacillati</taxon>
        <taxon>Bacillota</taxon>
        <taxon>Clostridia</taxon>
        <taxon>Eubacteriales</taxon>
        <taxon>Oscillospiraceae</taxon>
        <taxon>Faecalibacterium</taxon>
    </lineage>
</organism>
<evidence type="ECO:0000256" key="3">
    <source>
        <dbReference type="ARBA" id="ARBA00022801"/>
    </source>
</evidence>
<evidence type="ECO:0000313" key="8">
    <source>
        <dbReference type="EMBL" id="PDX87317.1"/>
    </source>
</evidence>
<gene>
    <name evidence="8" type="ORF">CHR60_04420</name>
</gene>
<dbReference type="InterPro" id="IPR036764">
    <property type="entry name" value="Peptidase_Prp_sf"/>
</dbReference>
<proteinExistence type="inferred from homology"/>
<comment type="caution">
    <text evidence="8">The sequence shown here is derived from an EMBL/GenBank/DDBJ whole genome shotgun (WGS) entry which is preliminary data.</text>
</comment>
<name>A0A2A7B7C8_9FIRM</name>
<dbReference type="SUPFAM" id="SSF118010">
    <property type="entry name" value="TM1457-like"/>
    <property type="match status" value="1"/>
</dbReference>
<evidence type="ECO:0000256" key="7">
    <source>
        <dbReference type="SAM" id="MobiDB-lite"/>
    </source>
</evidence>
<keyword evidence="1" id="KW-0690">Ribosome biogenesis</keyword>
<keyword evidence="4" id="KW-0788">Thiol protease</keyword>
<evidence type="ECO:0000256" key="6">
    <source>
        <dbReference type="ARBA" id="ARBA00044538"/>
    </source>
</evidence>
<keyword evidence="3" id="KW-0378">Hydrolase</keyword>
<keyword evidence="2 8" id="KW-0645">Protease</keyword>
<evidence type="ECO:0000256" key="2">
    <source>
        <dbReference type="ARBA" id="ARBA00022670"/>
    </source>
</evidence>
<comment type="similarity">
    <text evidence="5">Belongs to the Prp family.</text>
</comment>
<evidence type="ECO:0000256" key="1">
    <source>
        <dbReference type="ARBA" id="ARBA00022517"/>
    </source>
</evidence>
<dbReference type="Proteomes" id="UP000220904">
    <property type="component" value="Unassembled WGS sequence"/>
</dbReference>
<protein>
    <recommendedName>
        <fullName evidence="6">Ribosomal processing cysteine protease Prp</fullName>
    </recommendedName>
</protein>
<feature type="compositionally biased region" description="Basic and acidic residues" evidence="7">
    <location>
        <begin position="153"/>
        <end position="170"/>
    </location>
</feature>
<evidence type="ECO:0000256" key="4">
    <source>
        <dbReference type="ARBA" id="ARBA00022807"/>
    </source>
</evidence>
<dbReference type="AlphaFoldDB" id="A0A2A7B7C8"/>
<dbReference type="GO" id="GO:0006508">
    <property type="term" value="P:proteolysis"/>
    <property type="evidence" value="ECO:0007669"/>
    <property type="project" value="UniProtKB-KW"/>
</dbReference>
<dbReference type="OrthoDB" id="48998at2"/>
<feature type="compositionally biased region" description="Pro residues" evidence="7">
    <location>
        <begin position="176"/>
        <end position="192"/>
    </location>
</feature>
<evidence type="ECO:0000256" key="5">
    <source>
        <dbReference type="ARBA" id="ARBA00044503"/>
    </source>
</evidence>
<accession>A0A2A7B7C8</accession>
<dbReference type="InterPro" id="IPR007422">
    <property type="entry name" value="Peptidase_Prp"/>
</dbReference>
<dbReference type="GO" id="GO:0042254">
    <property type="term" value="P:ribosome biogenesis"/>
    <property type="evidence" value="ECO:0007669"/>
    <property type="project" value="UniProtKB-KW"/>
</dbReference>
<dbReference type="Pfam" id="PF04327">
    <property type="entry name" value="Peptidase_Prp"/>
    <property type="match status" value="1"/>
</dbReference>
<evidence type="ECO:0000313" key="9">
    <source>
        <dbReference type="Proteomes" id="UP000220904"/>
    </source>
</evidence>
<feature type="region of interest" description="Disordered" evidence="7">
    <location>
        <begin position="129"/>
        <end position="194"/>
    </location>
</feature>
<dbReference type="EMBL" id="NOUV01000010">
    <property type="protein sequence ID" value="PDX87317.1"/>
    <property type="molecule type" value="Genomic_DNA"/>
</dbReference>